<dbReference type="EMBL" id="SCWB01000013">
    <property type="protein sequence ID" value="TDM07704.1"/>
    <property type="molecule type" value="Genomic_DNA"/>
</dbReference>
<name>A0A4R6BTR7_9STAP</name>
<feature type="transmembrane region" description="Helical" evidence="1">
    <location>
        <begin position="48"/>
        <end position="67"/>
    </location>
</feature>
<keyword evidence="1" id="KW-0812">Transmembrane</keyword>
<keyword evidence="3" id="KW-1185">Reference proteome</keyword>
<evidence type="ECO:0000313" key="3">
    <source>
        <dbReference type="Proteomes" id="UP000294802"/>
    </source>
</evidence>
<keyword evidence="1" id="KW-1133">Transmembrane helix</keyword>
<gene>
    <name evidence="2" type="ORF">ERX29_08150</name>
</gene>
<comment type="caution">
    <text evidence="2">The sequence shown here is derived from an EMBL/GenBank/DDBJ whole genome shotgun (WGS) entry which is preliminary data.</text>
</comment>
<proteinExistence type="predicted"/>
<dbReference type="Proteomes" id="UP000294802">
    <property type="component" value="Unassembled WGS sequence"/>
</dbReference>
<keyword evidence="1" id="KW-0472">Membrane</keyword>
<protein>
    <recommendedName>
        <fullName evidence="4">Phage capsid protein</fullName>
    </recommendedName>
</protein>
<dbReference type="AlphaFoldDB" id="A0A4R6BTR7"/>
<evidence type="ECO:0000256" key="1">
    <source>
        <dbReference type="SAM" id="Phobius"/>
    </source>
</evidence>
<evidence type="ECO:0008006" key="4">
    <source>
        <dbReference type="Google" id="ProtNLM"/>
    </source>
</evidence>
<organism evidence="2 3">
    <name type="scientific">Macrococcus lamae</name>
    <dbReference type="NCBI Taxonomy" id="198484"/>
    <lineage>
        <taxon>Bacteria</taxon>
        <taxon>Bacillati</taxon>
        <taxon>Bacillota</taxon>
        <taxon>Bacilli</taxon>
        <taxon>Bacillales</taxon>
        <taxon>Staphylococcaceae</taxon>
        <taxon>Macrococcus</taxon>
    </lineage>
</organism>
<dbReference type="InterPro" id="IPR045946">
    <property type="entry name" value="DUF6366"/>
</dbReference>
<dbReference type="Pfam" id="PF19893">
    <property type="entry name" value="DUF6366"/>
    <property type="match status" value="1"/>
</dbReference>
<sequence length="68" mass="7650">MDSNSPEYKREKLRQEELKNNAIGNFNDSLNESQRGMADFTGGMSSKMLGIVIVVLLLLIAVAWMIFN</sequence>
<reference evidence="2 3" key="1">
    <citation type="submission" date="2019-01" db="EMBL/GenBank/DDBJ databases">
        <title>Draft genome sequences of the type strains of six Macrococcus species.</title>
        <authorList>
            <person name="Mazhar S."/>
            <person name="Altermann E."/>
            <person name="Hill C."/>
            <person name="Mcauliffe O."/>
        </authorList>
    </citation>
    <scope>NUCLEOTIDE SEQUENCE [LARGE SCALE GENOMIC DNA]</scope>
    <source>
        <strain evidence="2 3">CCM4815</strain>
    </source>
</reference>
<evidence type="ECO:0000313" key="2">
    <source>
        <dbReference type="EMBL" id="TDM07704.1"/>
    </source>
</evidence>
<dbReference type="OrthoDB" id="2935923at2"/>
<accession>A0A4R6BTR7</accession>
<dbReference type="RefSeq" id="WP_133444219.1">
    <property type="nucleotide sequence ID" value="NZ_SCWB01000013.1"/>
</dbReference>